<gene>
    <name evidence="1" type="ORF">UFOVP787_171</name>
</gene>
<dbReference type="CDD" id="cd02440">
    <property type="entry name" value="AdoMet_MTases"/>
    <property type="match status" value="1"/>
</dbReference>
<dbReference type="SUPFAM" id="SSF53335">
    <property type="entry name" value="S-adenosyl-L-methionine-dependent methyltransferases"/>
    <property type="match status" value="1"/>
</dbReference>
<dbReference type="EMBL" id="LR796734">
    <property type="protein sequence ID" value="CAB4162900.1"/>
    <property type="molecule type" value="Genomic_DNA"/>
</dbReference>
<reference evidence="1" key="1">
    <citation type="submission" date="2020-04" db="EMBL/GenBank/DDBJ databases">
        <authorList>
            <person name="Chiriac C."/>
            <person name="Salcher M."/>
            <person name="Ghai R."/>
            <person name="Kavagutti S V."/>
        </authorList>
    </citation>
    <scope>NUCLEOTIDE SEQUENCE</scope>
</reference>
<organism evidence="1">
    <name type="scientific">uncultured Caudovirales phage</name>
    <dbReference type="NCBI Taxonomy" id="2100421"/>
    <lineage>
        <taxon>Viruses</taxon>
        <taxon>Duplodnaviria</taxon>
        <taxon>Heunggongvirae</taxon>
        <taxon>Uroviricota</taxon>
        <taxon>Caudoviricetes</taxon>
        <taxon>Peduoviridae</taxon>
        <taxon>Maltschvirus</taxon>
        <taxon>Maltschvirus maltsch</taxon>
    </lineage>
</organism>
<proteinExistence type="predicted"/>
<name>A0A6J5NT11_9CAUD</name>
<sequence>MQKLLVMNEFEFELLPGQAKKVEGASLSYYQYLNDSKLRAQTGKNIQCVMWCLQGTPQGLRLEEPFGGVGVFSVALNNILKPSHHKIIELDEECYLQLKHALKKYDNVEIIHGDSHEHMAVKPMDICVADFPYFGVTRYKDGSWKEELKRTLDFNPKKVLITDGCRFMFHMHWKRYKNKYDDNVNENPTSYVYMMSNILYNDFGYSVTRCAYHGSCFYYMIENVPPGQIEFKYFGSGVGENGLKLISDNSLEKFL</sequence>
<dbReference type="InterPro" id="IPR029063">
    <property type="entry name" value="SAM-dependent_MTases_sf"/>
</dbReference>
<dbReference type="Gene3D" id="3.40.50.150">
    <property type="entry name" value="Vaccinia Virus protein VP39"/>
    <property type="match status" value="1"/>
</dbReference>
<evidence type="ECO:0000313" key="1">
    <source>
        <dbReference type="EMBL" id="CAB4162900.1"/>
    </source>
</evidence>
<accession>A0A6J5NT11</accession>
<protein>
    <submittedName>
        <fullName evidence="1">AdoMet_MTases domain containing protein</fullName>
    </submittedName>
</protein>